<organism evidence="2 3">
    <name type="scientific">Schizophyllum amplum</name>
    <dbReference type="NCBI Taxonomy" id="97359"/>
    <lineage>
        <taxon>Eukaryota</taxon>
        <taxon>Fungi</taxon>
        <taxon>Dikarya</taxon>
        <taxon>Basidiomycota</taxon>
        <taxon>Agaricomycotina</taxon>
        <taxon>Agaricomycetes</taxon>
        <taxon>Agaricomycetidae</taxon>
        <taxon>Agaricales</taxon>
        <taxon>Schizophyllaceae</taxon>
        <taxon>Schizophyllum</taxon>
    </lineage>
</organism>
<feature type="signal peptide" evidence="1">
    <location>
        <begin position="1"/>
        <end position="18"/>
    </location>
</feature>
<evidence type="ECO:0000256" key="1">
    <source>
        <dbReference type="SAM" id="SignalP"/>
    </source>
</evidence>
<comment type="caution">
    <text evidence="2">The sequence shown here is derived from an EMBL/GenBank/DDBJ whole genome shotgun (WGS) entry which is preliminary data.</text>
</comment>
<dbReference type="EMBL" id="VDMD01000013">
    <property type="protein sequence ID" value="TRM62434.1"/>
    <property type="molecule type" value="Genomic_DNA"/>
</dbReference>
<accession>A0A550CCE1</accession>
<feature type="chain" id="PRO_5021816625" evidence="1">
    <location>
        <begin position="19"/>
        <end position="174"/>
    </location>
</feature>
<dbReference type="AlphaFoldDB" id="A0A550CCE1"/>
<reference evidence="2 3" key="1">
    <citation type="journal article" date="2019" name="New Phytol.">
        <title>Comparative genomics reveals unique wood-decay strategies and fruiting body development in the Schizophyllaceae.</title>
        <authorList>
            <person name="Almasi E."/>
            <person name="Sahu N."/>
            <person name="Krizsan K."/>
            <person name="Balint B."/>
            <person name="Kovacs G.M."/>
            <person name="Kiss B."/>
            <person name="Cseklye J."/>
            <person name="Drula E."/>
            <person name="Henrissat B."/>
            <person name="Nagy I."/>
            <person name="Chovatia M."/>
            <person name="Adam C."/>
            <person name="LaButti K."/>
            <person name="Lipzen A."/>
            <person name="Riley R."/>
            <person name="Grigoriev I.V."/>
            <person name="Nagy L.G."/>
        </authorList>
    </citation>
    <scope>NUCLEOTIDE SEQUENCE [LARGE SCALE GENOMIC DNA]</scope>
    <source>
        <strain evidence="2 3">NL-1724</strain>
    </source>
</reference>
<keyword evidence="1" id="KW-0732">Signal</keyword>
<sequence length="174" mass="18899">MRTLVTVVALFPISFCILRPVPTGFGYSAPPWQSLLPGADFRESSRPGLHDGVSLLLSPSSYRRSIAGSPRWAGDAREQDEDIPCTPQGSMAKIPRALDCALLNDLAGTSGPVRPGPVIAGNSLPMQERGCRAAPTSRSLGPLHWSVSMVLHFMNQRLPYNVLPRSESQRLRLP</sequence>
<evidence type="ECO:0000313" key="3">
    <source>
        <dbReference type="Proteomes" id="UP000320762"/>
    </source>
</evidence>
<name>A0A550CCE1_9AGAR</name>
<dbReference type="Proteomes" id="UP000320762">
    <property type="component" value="Unassembled WGS sequence"/>
</dbReference>
<keyword evidence="3" id="KW-1185">Reference proteome</keyword>
<evidence type="ECO:0000313" key="2">
    <source>
        <dbReference type="EMBL" id="TRM62434.1"/>
    </source>
</evidence>
<proteinExistence type="predicted"/>
<protein>
    <submittedName>
        <fullName evidence="2">Uncharacterized protein</fullName>
    </submittedName>
</protein>
<gene>
    <name evidence="2" type="ORF">BD626DRAFT_61486</name>
</gene>